<keyword evidence="1" id="KW-0812">Transmembrane</keyword>
<protein>
    <recommendedName>
        <fullName evidence="4">Transmembrane protein</fullName>
    </recommendedName>
</protein>
<keyword evidence="3" id="KW-1185">Reference proteome</keyword>
<evidence type="ECO:0000313" key="3">
    <source>
        <dbReference type="Proteomes" id="UP000325315"/>
    </source>
</evidence>
<name>A0A5B6VNG5_9ROSI</name>
<comment type="caution">
    <text evidence="2">The sequence shown here is derived from an EMBL/GenBank/DDBJ whole genome shotgun (WGS) entry which is preliminary data.</text>
</comment>
<keyword evidence="1" id="KW-0472">Membrane</keyword>
<evidence type="ECO:0000313" key="2">
    <source>
        <dbReference type="EMBL" id="KAA3470564.1"/>
    </source>
</evidence>
<gene>
    <name evidence="2" type="ORF">EPI10_016262</name>
</gene>
<dbReference type="Proteomes" id="UP000325315">
    <property type="component" value="Unassembled WGS sequence"/>
</dbReference>
<feature type="transmembrane region" description="Helical" evidence="1">
    <location>
        <begin position="93"/>
        <end position="113"/>
    </location>
</feature>
<proteinExistence type="predicted"/>
<organism evidence="2 3">
    <name type="scientific">Gossypium australe</name>
    <dbReference type="NCBI Taxonomy" id="47621"/>
    <lineage>
        <taxon>Eukaryota</taxon>
        <taxon>Viridiplantae</taxon>
        <taxon>Streptophyta</taxon>
        <taxon>Embryophyta</taxon>
        <taxon>Tracheophyta</taxon>
        <taxon>Spermatophyta</taxon>
        <taxon>Magnoliopsida</taxon>
        <taxon>eudicotyledons</taxon>
        <taxon>Gunneridae</taxon>
        <taxon>Pentapetalae</taxon>
        <taxon>rosids</taxon>
        <taxon>malvids</taxon>
        <taxon>Malvales</taxon>
        <taxon>Malvaceae</taxon>
        <taxon>Malvoideae</taxon>
        <taxon>Gossypium</taxon>
    </lineage>
</organism>
<accession>A0A5B6VNG5</accession>
<sequence length="114" mass="13375">MNWDKMKSGERMKDIIFSNIPTVTHPLPNPSNFSFISFHVLPPLLNHPSSKLSFFLEIYLVKAKKKIKKRRNLRTKVKGKEKKWPRSRREEKLIIQILVLVYIGLQCCNSAIIN</sequence>
<keyword evidence="1" id="KW-1133">Transmembrane helix</keyword>
<dbReference type="EMBL" id="SMMG02000006">
    <property type="protein sequence ID" value="KAA3470564.1"/>
    <property type="molecule type" value="Genomic_DNA"/>
</dbReference>
<dbReference type="AlphaFoldDB" id="A0A5B6VNG5"/>
<reference evidence="3" key="1">
    <citation type="journal article" date="2019" name="Plant Biotechnol. J.">
        <title>Genome sequencing of the Australian wild diploid species Gossypium australe highlights disease resistance and delayed gland morphogenesis.</title>
        <authorList>
            <person name="Cai Y."/>
            <person name="Cai X."/>
            <person name="Wang Q."/>
            <person name="Wang P."/>
            <person name="Zhang Y."/>
            <person name="Cai C."/>
            <person name="Xu Y."/>
            <person name="Wang K."/>
            <person name="Zhou Z."/>
            <person name="Wang C."/>
            <person name="Geng S."/>
            <person name="Li B."/>
            <person name="Dong Q."/>
            <person name="Hou Y."/>
            <person name="Wang H."/>
            <person name="Ai P."/>
            <person name="Liu Z."/>
            <person name="Yi F."/>
            <person name="Sun M."/>
            <person name="An G."/>
            <person name="Cheng J."/>
            <person name="Zhang Y."/>
            <person name="Shi Q."/>
            <person name="Xie Y."/>
            <person name="Shi X."/>
            <person name="Chang Y."/>
            <person name="Huang F."/>
            <person name="Chen Y."/>
            <person name="Hong S."/>
            <person name="Mi L."/>
            <person name="Sun Q."/>
            <person name="Zhang L."/>
            <person name="Zhou B."/>
            <person name="Peng R."/>
            <person name="Zhang X."/>
            <person name="Liu F."/>
        </authorList>
    </citation>
    <scope>NUCLEOTIDE SEQUENCE [LARGE SCALE GENOMIC DNA]</scope>
    <source>
        <strain evidence="3">cv. PA1801</strain>
    </source>
</reference>
<evidence type="ECO:0008006" key="4">
    <source>
        <dbReference type="Google" id="ProtNLM"/>
    </source>
</evidence>
<evidence type="ECO:0000256" key="1">
    <source>
        <dbReference type="SAM" id="Phobius"/>
    </source>
</evidence>